<evidence type="ECO:0008006" key="4">
    <source>
        <dbReference type="Google" id="ProtNLM"/>
    </source>
</evidence>
<keyword evidence="1" id="KW-1133">Transmembrane helix</keyword>
<evidence type="ECO:0000313" key="2">
    <source>
        <dbReference type="EMBL" id="KPJ74440.1"/>
    </source>
</evidence>
<proteinExistence type="predicted"/>
<feature type="transmembrane region" description="Helical" evidence="1">
    <location>
        <begin position="81"/>
        <end position="102"/>
    </location>
</feature>
<dbReference type="Proteomes" id="UP000051012">
    <property type="component" value="Unassembled WGS sequence"/>
</dbReference>
<sequence length="139" mass="15205">MIPLKQSAFKTLKSFSKIVPLIFGMILLISLISNLIPKSFYSNIFRDNFLFDAILGSVIGSISTGPPITSYILGGEFLKEGVSLIAVTAFMVAWVTVGIIQFPAESIILGMKFAITRNITSFIFSIVVAIITVLIFSFM</sequence>
<dbReference type="AlphaFoldDB" id="A0A0S7YI76"/>
<feature type="transmembrane region" description="Helical" evidence="1">
    <location>
        <begin position="18"/>
        <end position="37"/>
    </location>
</feature>
<gene>
    <name evidence="2" type="ORF">AMJ52_00595</name>
</gene>
<dbReference type="EMBL" id="LJNI01000004">
    <property type="protein sequence ID" value="KPJ74440.1"/>
    <property type="molecule type" value="Genomic_DNA"/>
</dbReference>
<evidence type="ECO:0000313" key="3">
    <source>
        <dbReference type="Proteomes" id="UP000051012"/>
    </source>
</evidence>
<name>A0A0S7YI76_UNCT6</name>
<feature type="transmembrane region" description="Helical" evidence="1">
    <location>
        <begin position="49"/>
        <end position="69"/>
    </location>
</feature>
<comment type="caution">
    <text evidence="2">The sequence shown here is derived from an EMBL/GenBank/DDBJ whole genome shotgun (WGS) entry which is preliminary data.</text>
</comment>
<accession>A0A0S7YI76</accession>
<keyword evidence="1" id="KW-0812">Transmembrane</keyword>
<evidence type="ECO:0000256" key="1">
    <source>
        <dbReference type="SAM" id="Phobius"/>
    </source>
</evidence>
<protein>
    <recommendedName>
        <fullName evidence="4">Permease</fullName>
    </recommendedName>
</protein>
<feature type="transmembrane region" description="Helical" evidence="1">
    <location>
        <begin position="114"/>
        <end position="138"/>
    </location>
</feature>
<keyword evidence="1" id="KW-0472">Membrane</keyword>
<organism evidence="2 3">
    <name type="scientific">candidate division TA06 bacterium DG_78</name>
    <dbReference type="NCBI Taxonomy" id="1703772"/>
    <lineage>
        <taxon>Bacteria</taxon>
        <taxon>Bacteria division TA06</taxon>
    </lineage>
</organism>
<reference evidence="2 3" key="1">
    <citation type="journal article" date="2015" name="Microbiome">
        <title>Genomic resolution of linkages in carbon, nitrogen, and sulfur cycling among widespread estuary sediment bacteria.</title>
        <authorList>
            <person name="Baker B.J."/>
            <person name="Lazar C.S."/>
            <person name="Teske A.P."/>
            <person name="Dick G.J."/>
        </authorList>
    </citation>
    <scope>NUCLEOTIDE SEQUENCE [LARGE SCALE GENOMIC DNA]</scope>
    <source>
        <strain evidence="2">DG_78</strain>
    </source>
</reference>